<dbReference type="GO" id="GO:0003729">
    <property type="term" value="F:mRNA binding"/>
    <property type="evidence" value="ECO:0007669"/>
    <property type="project" value="TreeGrafter"/>
</dbReference>
<dbReference type="GO" id="GO:0006396">
    <property type="term" value="P:RNA processing"/>
    <property type="evidence" value="ECO:0007669"/>
    <property type="project" value="InterPro"/>
</dbReference>
<dbReference type="OrthoDB" id="439993at2759"/>
<feature type="compositionally biased region" description="Basic and acidic residues" evidence="5">
    <location>
        <begin position="45"/>
        <end position="60"/>
    </location>
</feature>
<dbReference type="PROSITE" id="PS50961">
    <property type="entry name" value="HTH_LA"/>
    <property type="match status" value="1"/>
</dbReference>
<feature type="compositionally biased region" description="Basic and acidic residues" evidence="5">
    <location>
        <begin position="490"/>
        <end position="506"/>
    </location>
</feature>
<dbReference type="InterPro" id="IPR035979">
    <property type="entry name" value="RBD_domain_sf"/>
</dbReference>
<evidence type="ECO:0000256" key="4">
    <source>
        <dbReference type="PROSITE-ProRule" id="PRU00332"/>
    </source>
</evidence>
<dbReference type="SMART" id="SM00360">
    <property type="entry name" value="RRM"/>
    <property type="match status" value="1"/>
</dbReference>
<comment type="subcellular location">
    <subcellularLocation>
        <location evidence="1">Nucleus</location>
    </subcellularLocation>
</comment>
<dbReference type="Pfam" id="PF05383">
    <property type="entry name" value="La"/>
    <property type="match status" value="1"/>
</dbReference>
<dbReference type="InterPro" id="IPR045180">
    <property type="entry name" value="La_dom_prot"/>
</dbReference>
<keyword evidence="2 4" id="KW-0694">RNA-binding</keyword>
<evidence type="ECO:0000259" key="6">
    <source>
        <dbReference type="PROSITE" id="PS50102"/>
    </source>
</evidence>
<feature type="compositionally biased region" description="Basic and acidic residues" evidence="5">
    <location>
        <begin position="331"/>
        <end position="432"/>
    </location>
</feature>
<feature type="domain" description="RRM" evidence="6">
    <location>
        <begin position="216"/>
        <end position="295"/>
    </location>
</feature>
<dbReference type="InterPro" id="IPR006630">
    <property type="entry name" value="La_HTH"/>
</dbReference>
<organism evidence="8 9">
    <name type="scientific">Lepidopterella palustris CBS 459.81</name>
    <dbReference type="NCBI Taxonomy" id="1314670"/>
    <lineage>
        <taxon>Eukaryota</taxon>
        <taxon>Fungi</taxon>
        <taxon>Dikarya</taxon>
        <taxon>Ascomycota</taxon>
        <taxon>Pezizomycotina</taxon>
        <taxon>Dothideomycetes</taxon>
        <taxon>Pleosporomycetidae</taxon>
        <taxon>Mytilinidiales</taxon>
        <taxon>Argynnaceae</taxon>
        <taxon>Lepidopterella</taxon>
    </lineage>
</organism>
<evidence type="ECO:0000313" key="9">
    <source>
        <dbReference type="Proteomes" id="UP000250266"/>
    </source>
</evidence>
<feature type="compositionally biased region" description="Basic and acidic residues" evidence="5">
    <location>
        <begin position="13"/>
        <end position="22"/>
    </location>
</feature>
<dbReference type="CDD" id="cd08029">
    <property type="entry name" value="LA_like_fungal"/>
    <property type="match status" value="1"/>
</dbReference>
<dbReference type="Gene3D" id="1.10.10.10">
    <property type="entry name" value="Winged helix-like DNA-binding domain superfamily/Winged helix DNA-binding domain"/>
    <property type="match status" value="1"/>
</dbReference>
<feature type="compositionally biased region" description="Basic and acidic residues" evidence="5">
    <location>
        <begin position="68"/>
        <end position="82"/>
    </location>
</feature>
<dbReference type="InterPro" id="IPR012677">
    <property type="entry name" value="Nucleotide-bd_a/b_plait_sf"/>
</dbReference>
<sequence>MTDTEAPIATNVEDVKPEETKPQEITSGEAPTDEPSAEAPATDTKTGDLKSEENKVEEAKSGTIEAKANSDGEAKSKLERCSKSHSNGGKRPYVKKSYEANVKTDFTALPETDDPDEIRKQVEFYFSDSNLPLDKFLYEQVGGTKNKSVPIKVIHNFKRMRHFQPYSAVVEALKESEMLEVTDKDEVRRKVPLPEAVAKANVEDNYKLVEDRALPRSIYAKGFGEEGPTTQFDIEKFFAPFGPINAIRLRRNPEKHFKGSVFVEFESEEIQQNFLALDAKLKFNDKELTIMSKKAYCEMKIEDIKSGKIKPNERRFERNDRGSYRGRGSRGRGDRGDYRRDDRRGSKRDHSDDEGRDRDNWKSRRNDFQKGGYRDRDDRRGNNDRKRQRDGDGNEDNDYGRDRNKKREYGRDRPDNKKDELKSPQIKLDRDGVPIILDTSKMANPPHPPPKSSTNGESKDGDASKPAADITGSPGKKRAREEDLANEGSTETKKTKVEAPSEASRD</sequence>
<feature type="region of interest" description="Disordered" evidence="5">
    <location>
        <begin position="1"/>
        <end position="96"/>
    </location>
</feature>
<dbReference type="InterPro" id="IPR036388">
    <property type="entry name" value="WH-like_DNA-bd_sf"/>
</dbReference>
<keyword evidence="9" id="KW-1185">Reference proteome</keyword>
<dbReference type="SUPFAM" id="SSF54928">
    <property type="entry name" value="RNA-binding domain, RBD"/>
    <property type="match status" value="1"/>
</dbReference>
<dbReference type="AlphaFoldDB" id="A0A8E2EI14"/>
<evidence type="ECO:0000256" key="3">
    <source>
        <dbReference type="ARBA" id="ARBA00023242"/>
    </source>
</evidence>
<protein>
    <submittedName>
        <fullName evidence="8">Uncharacterized protein</fullName>
    </submittedName>
</protein>
<evidence type="ECO:0000256" key="5">
    <source>
        <dbReference type="SAM" id="MobiDB-lite"/>
    </source>
</evidence>
<gene>
    <name evidence="8" type="ORF">K432DRAFT_401396</name>
</gene>
<evidence type="ECO:0000256" key="2">
    <source>
        <dbReference type="ARBA" id="ARBA00022884"/>
    </source>
</evidence>
<dbReference type="PANTHER" id="PTHR22792:SF140">
    <property type="entry name" value="ACHILLES, ISOFORM A"/>
    <property type="match status" value="1"/>
</dbReference>
<dbReference type="InterPro" id="IPR036390">
    <property type="entry name" value="WH_DNA-bd_sf"/>
</dbReference>
<dbReference type="Gene3D" id="3.30.70.330">
    <property type="match status" value="1"/>
</dbReference>
<feature type="domain" description="HTH La-type RNA-binding" evidence="7">
    <location>
        <begin position="108"/>
        <end position="199"/>
    </location>
</feature>
<dbReference type="PRINTS" id="PR00302">
    <property type="entry name" value="LUPUSLA"/>
</dbReference>
<dbReference type="Pfam" id="PF00076">
    <property type="entry name" value="RRM_1"/>
    <property type="match status" value="1"/>
</dbReference>
<accession>A0A8E2EI14</accession>
<dbReference type="Proteomes" id="UP000250266">
    <property type="component" value="Unassembled WGS sequence"/>
</dbReference>
<dbReference type="CDD" id="cd12291">
    <property type="entry name" value="RRM1_La"/>
    <property type="match status" value="1"/>
</dbReference>
<dbReference type="PROSITE" id="PS50102">
    <property type="entry name" value="RRM"/>
    <property type="match status" value="1"/>
</dbReference>
<dbReference type="PANTHER" id="PTHR22792">
    <property type="entry name" value="LUPUS LA PROTEIN-RELATED"/>
    <property type="match status" value="1"/>
</dbReference>
<dbReference type="SUPFAM" id="SSF46785">
    <property type="entry name" value="Winged helix' DNA-binding domain"/>
    <property type="match status" value="1"/>
</dbReference>
<dbReference type="InterPro" id="IPR002344">
    <property type="entry name" value="Lupus_La"/>
</dbReference>
<feature type="region of interest" description="Disordered" evidence="5">
    <location>
        <begin position="312"/>
        <end position="506"/>
    </location>
</feature>
<name>A0A8E2EI14_9PEZI</name>
<feature type="compositionally biased region" description="Basic and acidic residues" evidence="5">
    <location>
        <begin position="312"/>
        <end position="323"/>
    </location>
</feature>
<keyword evidence="3" id="KW-0539">Nucleus</keyword>
<dbReference type="GO" id="GO:0005634">
    <property type="term" value="C:nucleus"/>
    <property type="evidence" value="ECO:0007669"/>
    <property type="project" value="UniProtKB-SubCell"/>
</dbReference>
<evidence type="ECO:0000256" key="1">
    <source>
        <dbReference type="ARBA" id="ARBA00004123"/>
    </source>
</evidence>
<dbReference type="GO" id="GO:1990904">
    <property type="term" value="C:ribonucleoprotein complex"/>
    <property type="evidence" value="ECO:0007669"/>
    <property type="project" value="InterPro"/>
</dbReference>
<reference evidence="8 9" key="1">
    <citation type="journal article" date="2016" name="Nat. Commun.">
        <title>Ectomycorrhizal ecology is imprinted in the genome of the dominant symbiotic fungus Cenococcum geophilum.</title>
        <authorList>
            <consortium name="DOE Joint Genome Institute"/>
            <person name="Peter M."/>
            <person name="Kohler A."/>
            <person name="Ohm R.A."/>
            <person name="Kuo A."/>
            <person name="Krutzmann J."/>
            <person name="Morin E."/>
            <person name="Arend M."/>
            <person name="Barry K.W."/>
            <person name="Binder M."/>
            <person name="Choi C."/>
            <person name="Clum A."/>
            <person name="Copeland A."/>
            <person name="Grisel N."/>
            <person name="Haridas S."/>
            <person name="Kipfer T."/>
            <person name="LaButti K."/>
            <person name="Lindquist E."/>
            <person name="Lipzen A."/>
            <person name="Maire R."/>
            <person name="Meier B."/>
            <person name="Mihaltcheva S."/>
            <person name="Molinier V."/>
            <person name="Murat C."/>
            <person name="Poggeler S."/>
            <person name="Quandt C.A."/>
            <person name="Sperisen C."/>
            <person name="Tritt A."/>
            <person name="Tisserant E."/>
            <person name="Crous P.W."/>
            <person name="Henrissat B."/>
            <person name="Nehls U."/>
            <person name="Egli S."/>
            <person name="Spatafora J.W."/>
            <person name="Grigoriev I.V."/>
            <person name="Martin F.M."/>
        </authorList>
    </citation>
    <scope>NUCLEOTIDE SEQUENCE [LARGE SCALE GENOMIC DNA]</scope>
    <source>
        <strain evidence="8 9">CBS 459.81</strain>
    </source>
</reference>
<evidence type="ECO:0000313" key="8">
    <source>
        <dbReference type="EMBL" id="OCK84195.1"/>
    </source>
</evidence>
<proteinExistence type="predicted"/>
<evidence type="ECO:0000259" key="7">
    <source>
        <dbReference type="PROSITE" id="PS50961"/>
    </source>
</evidence>
<dbReference type="EMBL" id="KV744843">
    <property type="protein sequence ID" value="OCK84195.1"/>
    <property type="molecule type" value="Genomic_DNA"/>
</dbReference>
<dbReference type="SMART" id="SM00715">
    <property type="entry name" value="LA"/>
    <property type="match status" value="1"/>
</dbReference>
<dbReference type="InterPro" id="IPR000504">
    <property type="entry name" value="RRM_dom"/>
</dbReference>